<protein>
    <submittedName>
        <fullName evidence="2">Uncharacterized protein</fullName>
    </submittedName>
</protein>
<accession>A0AAV7TQY6</accession>
<keyword evidence="3" id="KW-1185">Reference proteome</keyword>
<organism evidence="2 3">
    <name type="scientific">Pleurodeles waltl</name>
    <name type="common">Iberian ribbed newt</name>
    <dbReference type="NCBI Taxonomy" id="8319"/>
    <lineage>
        <taxon>Eukaryota</taxon>
        <taxon>Metazoa</taxon>
        <taxon>Chordata</taxon>
        <taxon>Craniata</taxon>
        <taxon>Vertebrata</taxon>
        <taxon>Euteleostomi</taxon>
        <taxon>Amphibia</taxon>
        <taxon>Batrachia</taxon>
        <taxon>Caudata</taxon>
        <taxon>Salamandroidea</taxon>
        <taxon>Salamandridae</taxon>
        <taxon>Pleurodelinae</taxon>
        <taxon>Pleurodeles</taxon>
    </lineage>
</organism>
<evidence type="ECO:0000313" key="2">
    <source>
        <dbReference type="EMBL" id="KAJ1178843.1"/>
    </source>
</evidence>
<feature type="region of interest" description="Disordered" evidence="1">
    <location>
        <begin position="134"/>
        <end position="155"/>
    </location>
</feature>
<dbReference type="AlphaFoldDB" id="A0AAV7TQY6"/>
<comment type="caution">
    <text evidence="2">The sequence shown here is derived from an EMBL/GenBank/DDBJ whole genome shotgun (WGS) entry which is preliminary data.</text>
</comment>
<proteinExistence type="predicted"/>
<feature type="region of interest" description="Disordered" evidence="1">
    <location>
        <begin position="59"/>
        <end position="90"/>
    </location>
</feature>
<evidence type="ECO:0000256" key="1">
    <source>
        <dbReference type="SAM" id="MobiDB-lite"/>
    </source>
</evidence>
<reference evidence="2" key="1">
    <citation type="journal article" date="2022" name="bioRxiv">
        <title>Sequencing and chromosome-scale assembly of the giantPleurodeles waltlgenome.</title>
        <authorList>
            <person name="Brown T."/>
            <person name="Elewa A."/>
            <person name="Iarovenko S."/>
            <person name="Subramanian E."/>
            <person name="Araus A.J."/>
            <person name="Petzold A."/>
            <person name="Susuki M."/>
            <person name="Suzuki K.-i.T."/>
            <person name="Hayashi T."/>
            <person name="Toyoda A."/>
            <person name="Oliveira C."/>
            <person name="Osipova E."/>
            <person name="Leigh N.D."/>
            <person name="Simon A."/>
            <person name="Yun M.H."/>
        </authorList>
    </citation>
    <scope>NUCLEOTIDE SEQUENCE</scope>
    <source>
        <strain evidence="2">20211129_DDA</strain>
        <tissue evidence="2">Liver</tissue>
    </source>
</reference>
<dbReference type="EMBL" id="JANPWB010000006">
    <property type="protein sequence ID" value="KAJ1178843.1"/>
    <property type="molecule type" value="Genomic_DNA"/>
</dbReference>
<evidence type="ECO:0000313" key="3">
    <source>
        <dbReference type="Proteomes" id="UP001066276"/>
    </source>
</evidence>
<sequence length="155" mass="16944">MAQRLQFSLLPGSRARPSYTGPRQRSTRGFFSPRGVLHMQRYCCAGTLTSHRDPSVCLSGTGAPSPARAIPGAQGSTPGSSSGPPLRTDSSGIRVRAHLQFSLLPISWAQSFFTGPRRRRVREFFLVSSPRGELRLQRSDRTGPPSTLRVPHCLS</sequence>
<dbReference type="Proteomes" id="UP001066276">
    <property type="component" value="Chromosome 3_2"/>
</dbReference>
<name>A0AAV7TQY6_PLEWA</name>
<feature type="region of interest" description="Disordered" evidence="1">
    <location>
        <begin position="1"/>
        <end position="30"/>
    </location>
</feature>
<feature type="compositionally biased region" description="Low complexity" evidence="1">
    <location>
        <begin position="71"/>
        <end position="85"/>
    </location>
</feature>
<gene>
    <name evidence="2" type="ORF">NDU88_004085</name>
</gene>